<dbReference type="Gene3D" id="3.20.80.10">
    <property type="entry name" value="Regulatory factor, effector binding domain"/>
    <property type="match status" value="1"/>
</dbReference>
<organism evidence="2 3">
    <name type="scientific">Flavobacterium frigoris</name>
    <dbReference type="NCBI Taxonomy" id="229204"/>
    <lineage>
        <taxon>Bacteria</taxon>
        <taxon>Pseudomonadati</taxon>
        <taxon>Bacteroidota</taxon>
        <taxon>Flavobacteriia</taxon>
        <taxon>Flavobacteriales</taxon>
        <taxon>Flavobacteriaceae</taxon>
        <taxon>Flavobacterium</taxon>
    </lineage>
</organism>
<evidence type="ECO:0000313" key="3">
    <source>
        <dbReference type="Proteomes" id="UP000183658"/>
    </source>
</evidence>
<evidence type="ECO:0000313" key="2">
    <source>
        <dbReference type="EMBL" id="SEQ45365.1"/>
    </source>
</evidence>
<accession>A0A1H9G5C7</accession>
<keyword evidence="1" id="KW-0812">Transmembrane</keyword>
<dbReference type="InterPro" id="IPR011256">
    <property type="entry name" value="Reg_factor_effector_dom_sf"/>
</dbReference>
<dbReference type="RefSeq" id="WP_074721803.1">
    <property type="nucleotide sequence ID" value="NZ_CBCRVS010000001.1"/>
</dbReference>
<dbReference type="OrthoDB" id="1421367at2"/>
<keyword evidence="3" id="KW-1185">Reference proteome</keyword>
<proteinExistence type="predicted"/>
<sequence length="305" mass="35579">MKTNKKVVLFFSVLISLFLVWYLFIKKSDYCISFKVKTATGTVFQGVQEWSALRQSTEKEEYHTLEKKNFSFIKQSMTKGKIKMEYTWEINSINDSVTQVNACIKDFNNSIYNRLTVPFVETDFRKQQIEKITNFRNGLNKHLESFRIKIAGIKTSEETFVAFINLKSMMQEKAQTMIANDAIITGYLQQNNIKIIGKPYVEIQNWDLDKETLDFNYCFPIAKGTKFVENEFVKFKTLKAIKGLQATYYGNFRTSDRAWFTLLDYAQKQGIDLAHQPLEHFLANPFNGGNELSWETKIIIPILKM</sequence>
<feature type="transmembrane region" description="Helical" evidence="1">
    <location>
        <begin position="7"/>
        <end position="25"/>
    </location>
</feature>
<dbReference type="AlphaFoldDB" id="A0A1H9G5C7"/>
<keyword evidence="1" id="KW-0472">Membrane</keyword>
<reference evidence="3" key="1">
    <citation type="submission" date="2016-10" db="EMBL/GenBank/DDBJ databases">
        <authorList>
            <person name="Varghese N."/>
            <person name="Submissions S."/>
        </authorList>
    </citation>
    <scope>NUCLEOTIDE SEQUENCE [LARGE SCALE GENOMIC DNA]</scope>
    <source>
        <strain evidence="3">DSM 15719</strain>
    </source>
</reference>
<protein>
    <submittedName>
        <fullName evidence="2">Effector-binding domain-containing protein</fullName>
    </submittedName>
</protein>
<dbReference type="EMBL" id="FOFZ01000002">
    <property type="protein sequence ID" value="SEQ45365.1"/>
    <property type="molecule type" value="Genomic_DNA"/>
</dbReference>
<gene>
    <name evidence="2" type="ORF">SAMN05444355_102392</name>
</gene>
<evidence type="ECO:0000256" key="1">
    <source>
        <dbReference type="SAM" id="Phobius"/>
    </source>
</evidence>
<dbReference type="Proteomes" id="UP000183658">
    <property type="component" value="Unassembled WGS sequence"/>
</dbReference>
<keyword evidence="1" id="KW-1133">Transmembrane helix</keyword>
<dbReference type="SUPFAM" id="SSF55136">
    <property type="entry name" value="Probable bacterial effector-binding domain"/>
    <property type="match status" value="1"/>
</dbReference>
<name>A0A1H9G5C7_FLAFI</name>